<keyword evidence="1" id="KW-0472">Membrane</keyword>
<reference evidence="2 3" key="1">
    <citation type="submission" date="2016-10" db="EMBL/GenBank/DDBJ databases">
        <authorList>
            <person name="de Groot N.N."/>
        </authorList>
    </citation>
    <scope>NUCLEOTIDE SEQUENCE [LARGE SCALE GENOMIC DNA]</scope>
    <source>
        <strain evidence="2 3">DSM 15345</strain>
    </source>
</reference>
<feature type="transmembrane region" description="Helical" evidence="1">
    <location>
        <begin position="57"/>
        <end position="78"/>
    </location>
</feature>
<organism evidence="2 3">
    <name type="scientific">Rubrimonas cliftonensis</name>
    <dbReference type="NCBI Taxonomy" id="89524"/>
    <lineage>
        <taxon>Bacteria</taxon>
        <taxon>Pseudomonadati</taxon>
        <taxon>Pseudomonadota</taxon>
        <taxon>Alphaproteobacteria</taxon>
        <taxon>Rhodobacterales</taxon>
        <taxon>Paracoccaceae</taxon>
        <taxon>Rubrimonas</taxon>
    </lineage>
</organism>
<evidence type="ECO:0000313" key="2">
    <source>
        <dbReference type="EMBL" id="SEA37655.1"/>
    </source>
</evidence>
<accession>A0A1H4AP36</accession>
<evidence type="ECO:0000313" key="3">
    <source>
        <dbReference type="Proteomes" id="UP000198703"/>
    </source>
</evidence>
<gene>
    <name evidence="2" type="ORF">SAMN05444370_104311</name>
</gene>
<name>A0A1H4AP36_9RHOB</name>
<sequence length="120" mass="12198">MNEHAVRRPELEGLDPAAVRHVRAGNSLTPGLACFTGVSFFVYLVTKGLSGAATVDVGLMVQIVVAAALAGVGGGLLARGRYFSATLETDDGPIRLKGLSKADQRAVVARYGAASGGDAG</sequence>
<proteinExistence type="predicted"/>
<feature type="transmembrane region" description="Helical" evidence="1">
    <location>
        <begin position="28"/>
        <end position="45"/>
    </location>
</feature>
<dbReference type="AlphaFoldDB" id="A0A1H4AP36"/>
<protein>
    <submittedName>
        <fullName evidence="2">Uncharacterized protein</fullName>
    </submittedName>
</protein>
<dbReference type="RefSeq" id="WP_139284026.1">
    <property type="nucleotide sequence ID" value="NZ_FNQM01000004.1"/>
</dbReference>
<evidence type="ECO:0000256" key="1">
    <source>
        <dbReference type="SAM" id="Phobius"/>
    </source>
</evidence>
<dbReference type="Proteomes" id="UP000198703">
    <property type="component" value="Unassembled WGS sequence"/>
</dbReference>
<dbReference type="EMBL" id="FNQM01000004">
    <property type="protein sequence ID" value="SEA37655.1"/>
    <property type="molecule type" value="Genomic_DNA"/>
</dbReference>
<keyword evidence="1" id="KW-0812">Transmembrane</keyword>
<keyword evidence="1" id="KW-1133">Transmembrane helix</keyword>
<keyword evidence="3" id="KW-1185">Reference proteome</keyword>